<dbReference type="EMBL" id="LVVM01000777">
    <property type="protein sequence ID" value="OJA19945.1"/>
    <property type="molecule type" value="Genomic_DNA"/>
</dbReference>
<gene>
    <name evidence="1" type="ORF">AZE42_11601</name>
</gene>
<evidence type="ECO:0000313" key="1">
    <source>
        <dbReference type="EMBL" id="OJA19945.1"/>
    </source>
</evidence>
<dbReference type="AlphaFoldDB" id="A0A1J8R2S5"/>
<proteinExistence type="predicted"/>
<organism evidence="1 2">
    <name type="scientific">Rhizopogon vesiculosus</name>
    <dbReference type="NCBI Taxonomy" id="180088"/>
    <lineage>
        <taxon>Eukaryota</taxon>
        <taxon>Fungi</taxon>
        <taxon>Dikarya</taxon>
        <taxon>Basidiomycota</taxon>
        <taxon>Agaricomycotina</taxon>
        <taxon>Agaricomycetes</taxon>
        <taxon>Agaricomycetidae</taxon>
        <taxon>Boletales</taxon>
        <taxon>Suillineae</taxon>
        <taxon>Rhizopogonaceae</taxon>
        <taxon>Rhizopogon</taxon>
    </lineage>
</organism>
<reference evidence="1 2" key="1">
    <citation type="submission" date="2016-03" db="EMBL/GenBank/DDBJ databases">
        <title>Comparative genomics of the ectomycorrhizal sister species Rhizopogon vinicolor and Rhizopogon vesiculosus (Basidiomycota: Boletales) reveals a divergence of the mating type B locus.</title>
        <authorList>
            <person name="Mujic A.B."/>
            <person name="Kuo A."/>
            <person name="Tritt A."/>
            <person name="Lipzen A."/>
            <person name="Chen C."/>
            <person name="Johnson J."/>
            <person name="Sharma A."/>
            <person name="Barry K."/>
            <person name="Grigoriev I.V."/>
            <person name="Spatafora J.W."/>
        </authorList>
    </citation>
    <scope>NUCLEOTIDE SEQUENCE [LARGE SCALE GENOMIC DNA]</scope>
    <source>
        <strain evidence="1 2">AM-OR11-056</strain>
    </source>
</reference>
<name>A0A1J8R2S5_9AGAM</name>
<dbReference type="Proteomes" id="UP000183567">
    <property type="component" value="Unassembled WGS sequence"/>
</dbReference>
<keyword evidence="2" id="KW-1185">Reference proteome</keyword>
<accession>A0A1J8R2S5</accession>
<comment type="caution">
    <text evidence="1">The sequence shown here is derived from an EMBL/GenBank/DDBJ whole genome shotgun (WGS) entry which is preliminary data.</text>
</comment>
<sequence>MNANTVCLWTDYLFQHPPFLPCENTNLAAIHAKRVTISSVVSGEQSNLFD</sequence>
<protein>
    <recommendedName>
        <fullName evidence="3">Histone H2A/H2B/H3 domain-containing protein</fullName>
    </recommendedName>
</protein>
<evidence type="ECO:0000313" key="2">
    <source>
        <dbReference type="Proteomes" id="UP000183567"/>
    </source>
</evidence>
<evidence type="ECO:0008006" key="3">
    <source>
        <dbReference type="Google" id="ProtNLM"/>
    </source>
</evidence>